<keyword evidence="4" id="KW-0285">Flavoprotein</keyword>
<keyword evidence="10" id="KW-0067">ATP-binding</keyword>
<evidence type="ECO:0000256" key="7">
    <source>
        <dbReference type="ARBA" id="ARBA00022695"/>
    </source>
</evidence>
<dbReference type="STRING" id="930129.SAMN05216352_1355"/>
<dbReference type="InterPro" id="IPR004821">
    <property type="entry name" value="Cyt_trans-like"/>
</dbReference>
<evidence type="ECO:0000259" key="12">
    <source>
        <dbReference type="Pfam" id="PF06574"/>
    </source>
</evidence>
<dbReference type="GO" id="GO:0005524">
    <property type="term" value="F:ATP binding"/>
    <property type="evidence" value="ECO:0007669"/>
    <property type="project" value="UniProtKB-KW"/>
</dbReference>
<evidence type="ECO:0000256" key="3">
    <source>
        <dbReference type="ARBA" id="ARBA00012393"/>
    </source>
</evidence>
<dbReference type="InterPro" id="IPR015864">
    <property type="entry name" value="FAD_synthase"/>
</dbReference>
<dbReference type="EMBL" id="FNDU01000035">
    <property type="protein sequence ID" value="SDJ21515.1"/>
    <property type="molecule type" value="Genomic_DNA"/>
</dbReference>
<dbReference type="GO" id="GO:0006747">
    <property type="term" value="P:FAD biosynthetic process"/>
    <property type="evidence" value="ECO:0007669"/>
    <property type="project" value="UniProtKB-UniPathway"/>
</dbReference>
<dbReference type="GO" id="GO:0009231">
    <property type="term" value="P:riboflavin biosynthetic process"/>
    <property type="evidence" value="ECO:0007669"/>
    <property type="project" value="InterPro"/>
</dbReference>
<dbReference type="Proteomes" id="UP000199017">
    <property type="component" value="Unassembled WGS sequence"/>
</dbReference>
<name>A0A1G8RY85_9BACI</name>
<dbReference type="CDD" id="cd02064">
    <property type="entry name" value="FAD_synthetase_N"/>
    <property type="match status" value="1"/>
</dbReference>
<evidence type="ECO:0000313" key="13">
    <source>
        <dbReference type="EMBL" id="SDJ21515.1"/>
    </source>
</evidence>
<evidence type="ECO:0000256" key="10">
    <source>
        <dbReference type="ARBA" id="ARBA00022840"/>
    </source>
</evidence>
<dbReference type="Gene3D" id="3.40.50.620">
    <property type="entry name" value="HUPs"/>
    <property type="match status" value="1"/>
</dbReference>
<evidence type="ECO:0000256" key="9">
    <source>
        <dbReference type="ARBA" id="ARBA00022827"/>
    </source>
</evidence>
<keyword evidence="8" id="KW-0547">Nucleotide-binding</keyword>
<dbReference type="GO" id="GO:0009398">
    <property type="term" value="P:FMN biosynthetic process"/>
    <property type="evidence" value="ECO:0007669"/>
    <property type="project" value="TreeGrafter"/>
</dbReference>
<protein>
    <recommendedName>
        <fullName evidence="3">FAD synthase</fullName>
        <ecNumber evidence="3">2.7.7.2</ecNumber>
    </recommendedName>
</protein>
<keyword evidence="7 13" id="KW-0548">Nucleotidyltransferase</keyword>
<comment type="pathway">
    <text evidence="1">Cofactor biosynthesis; FAD biosynthesis; FAD from FMN: step 1/1.</text>
</comment>
<dbReference type="UniPathway" id="UPA00277">
    <property type="reaction ID" value="UER00407"/>
</dbReference>
<evidence type="ECO:0000256" key="2">
    <source>
        <dbReference type="ARBA" id="ARBA00010214"/>
    </source>
</evidence>
<dbReference type="InterPro" id="IPR023468">
    <property type="entry name" value="Riboflavin_kinase"/>
</dbReference>
<keyword evidence="13" id="KW-0418">Kinase</keyword>
<dbReference type="EC" id="2.7.7.2" evidence="3"/>
<proteinExistence type="inferred from homology"/>
<dbReference type="RefSeq" id="WP_091588427.1">
    <property type="nucleotide sequence ID" value="NZ_FNDU01000035.1"/>
</dbReference>
<dbReference type="InterPro" id="IPR014729">
    <property type="entry name" value="Rossmann-like_a/b/a_fold"/>
</dbReference>
<evidence type="ECO:0000313" key="14">
    <source>
        <dbReference type="Proteomes" id="UP000199017"/>
    </source>
</evidence>
<dbReference type="Pfam" id="PF06574">
    <property type="entry name" value="FAD_syn"/>
    <property type="match status" value="1"/>
</dbReference>
<comment type="catalytic activity">
    <reaction evidence="11">
        <text>FMN + ATP + H(+) = FAD + diphosphate</text>
        <dbReference type="Rhea" id="RHEA:17237"/>
        <dbReference type="ChEBI" id="CHEBI:15378"/>
        <dbReference type="ChEBI" id="CHEBI:30616"/>
        <dbReference type="ChEBI" id="CHEBI:33019"/>
        <dbReference type="ChEBI" id="CHEBI:57692"/>
        <dbReference type="ChEBI" id="CHEBI:58210"/>
        <dbReference type="EC" id="2.7.7.2"/>
    </reaction>
</comment>
<evidence type="ECO:0000256" key="5">
    <source>
        <dbReference type="ARBA" id="ARBA00022643"/>
    </source>
</evidence>
<evidence type="ECO:0000256" key="1">
    <source>
        <dbReference type="ARBA" id="ARBA00004726"/>
    </source>
</evidence>
<gene>
    <name evidence="13" type="ORF">SAMN05216352_1355</name>
</gene>
<comment type="similarity">
    <text evidence="2">Belongs to the RibF family.</text>
</comment>
<accession>A0A1G8RY85</accession>
<dbReference type="PANTHER" id="PTHR22749:SF6">
    <property type="entry name" value="RIBOFLAVIN KINASE"/>
    <property type="match status" value="1"/>
</dbReference>
<feature type="domain" description="FAD synthetase" evidence="12">
    <location>
        <begin position="11"/>
        <end position="154"/>
    </location>
</feature>
<keyword evidence="14" id="KW-1185">Reference proteome</keyword>
<dbReference type="PANTHER" id="PTHR22749">
    <property type="entry name" value="RIBOFLAVIN KINASE/FMN ADENYLYLTRANSFERASE"/>
    <property type="match status" value="1"/>
</dbReference>
<keyword evidence="6 13" id="KW-0808">Transferase</keyword>
<evidence type="ECO:0000256" key="6">
    <source>
        <dbReference type="ARBA" id="ARBA00022679"/>
    </source>
</evidence>
<organism evidence="13 14">
    <name type="scientific">Alteribacillus bidgolensis</name>
    <dbReference type="NCBI Taxonomy" id="930129"/>
    <lineage>
        <taxon>Bacteria</taxon>
        <taxon>Bacillati</taxon>
        <taxon>Bacillota</taxon>
        <taxon>Bacilli</taxon>
        <taxon>Bacillales</taxon>
        <taxon>Bacillaceae</taxon>
        <taxon>Alteribacillus</taxon>
    </lineage>
</organism>
<reference evidence="13 14" key="1">
    <citation type="submission" date="2016-10" db="EMBL/GenBank/DDBJ databases">
        <authorList>
            <person name="de Groot N.N."/>
        </authorList>
    </citation>
    <scope>NUCLEOTIDE SEQUENCE [LARGE SCALE GENOMIC DNA]</scope>
    <source>
        <strain evidence="14">P4B,CCM 7963,CECT 7998,DSM 25260,IBRC-M 10614,KCTC 13821</strain>
    </source>
</reference>
<dbReference type="AlphaFoldDB" id="A0A1G8RY85"/>
<evidence type="ECO:0000256" key="4">
    <source>
        <dbReference type="ARBA" id="ARBA00022630"/>
    </source>
</evidence>
<dbReference type="NCBIfam" id="TIGR00125">
    <property type="entry name" value="cyt_tran_rel"/>
    <property type="match status" value="1"/>
</dbReference>
<sequence length="193" mass="21764">MLVHSDRTLQLSNSVVTIGALDGVHRGHQELISHARKHANELGVPLVVYTFDPPPKVYFKNTIQLTPLFEKIKRLKILGVDHVIIAPFDSNFVARGVNSFLNELSDINPLKLYQGPDFRFGRNREGDINTLRQRFSVNVLDPVYCGSGIVISSSRIRSLLMQDRLSQAEQLLGWTVTSMETVIKDQEEKILPS</sequence>
<keyword evidence="9" id="KW-0274">FAD</keyword>
<evidence type="ECO:0000256" key="8">
    <source>
        <dbReference type="ARBA" id="ARBA00022741"/>
    </source>
</evidence>
<dbReference type="GO" id="GO:0003919">
    <property type="term" value="F:FMN adenylyltransferase activity"/>
    <property type="evidence" value="ECO:0007669"/>
    <property type="project" value="UniProtKB-EC"/>
</dbReference>
<keyword evidence="5" id="KW-0288">FMN</keyword>
<dbReference type="GO" id="GO:0008531">
    <property type="term" value="F:riboflavin kinase activity"/>
    <property type="evidence" value="ECO:0007669"/>
    <property type="project" value="TreeGrafter"/>
</dbReference>
<dbReference type="SUPFAM" id="SSF52374">
    <property type="entry name" value="Nucleotidylyl transferase"/>
    <property type="match status" value="1"/>
</dbReference>
<evidence type="ECO:0000256" key="11">
    <source>
        <dbReference type="ARBA" id="ARBA00049494"/>
    </source>
</evidence>
<dbReference type="OrthoDB" id="9803667at2"/>